<dbReference type="AlphaFoldDB" id="A0A8J8M891"/>
<sequence length="206" mass="23900">MLKTNIDNIANPSSGLIIIGILKGYLKHPKSFFIKTILTFKKFKKSIEMDLPKEFINSSGLIAWLYIRLKKEVGKDKAFEIIRATILCSGLAVQQANFRNVEAERTFENLVKYQKRVKNEGTTKLNKMEIIEETESKYVYKVTKCMFYEFFKYLKVPELTTIMCSIDNAIFNTYSPEKITFHRDGINNRMVDGACECMFVIENNVK</sequence>
<dbReference type="KEGG" id="vgu:HYG85_03525"/>
<organism evidence="1 2">
    <name type="scientific">Vallitalea guaymasensis</name>
    <dbReference type="NCBI Taxonomy" id="1185412"/>
    <lineage>
        <taxon>Bacteria</taxon>
        <taxon>Bacillati</taxon>
        <taxon>Bacillota</taxon>
        <taxon>Clostridia</taxon>
        <taxon>Lachnospirales</taxon>
        <taxon>Vallitaleaceae</taxon>
        <taxon>Vallitalea</taxon>
    </lineage>
</organism>
<gene>
    <name evidence="1" type="ORF">HYG85_03525</name>
</gene>
<dbReference type="GO" id="GO:0016787">
    <property type="term" value="F:hydrolase activity"/>
    <property type="evidence" value="ECO:0007669"/>
    <property type="project" value="UniProtKB-KW"/>
</dbReference>
<dbReference type="Pfam" id="PF14196">
    <property type="entry name" value="ATC_hydrolase"/>
    <property type="match status" value="1"/>
</dbReference>
<evidence type="ECO:0000313" key="2">
    <source>
        <dbReference type="Proteomes" id="UP000677305"/>
    </source>
</evidence>
<dbReference type="InterPro" id="IPR026002">
    <property type="entry name" value="ATC_hydrolase-like"/>
</dbReference>
<dbReference type="RefSeq" id="WP_212692308.1">
    <property type="nucleotide sequence ID" value="NZ_CP058561.1"/>
</dbReference>
<name>A0A8J8M891_9FIRM</name>
<keyword evidence="1" id="KW-0378">Hydrolase</keyword>
<keyword evidence="2" id="KW-1185">Reference proteome</keyword>
<accession>A0A8J8M891</accession>
<proteinExistence type="predicted"/>
<reference evidence="1 2" key="1">
    <citation type="submission" date="2020-07" db="EMBL/GenBank/DDBJ databases">
        <title>Vallitalea guaymasensis genome.</title>
        <authorList>
            <person name="Postec A."/>
        </authorList>
    </citation>
    <scope>NUCLEOTIDE SEQUENCE [LARGE SCALE GENOMIC DNA]</scope>
    <source>
        <strain evidence="1 2">Ra1766G1</strain>
    </source>
</reference>
<dbReference type="Proteomes" id="UP000677305">
    <property type="component" value="Chromosome"/>
</dbReference>
<protein>
    <submittedName>
        <fullName evidence="1">L-2-amino-thiazoline-4-carboxylic acid hydrolase</fullName>
    </submittedName>
</protein>
<dbReference type="EMBL" id="CP058561">
    <property type="protein sequence ID" value="QUH28033.1"/>
    <property type="molecule type" value="Genomic_DNA"/>
</dbReference>
<evidence type="ECO:0000313" key="1">
    <source>
        <dbReference type="EMBL" id="QUH28033.1"/>
    </source>
</evidence>